<dbReference type="SUPFAM" id="SSF52540">
    <property type="entry name" value="P-loop containing nucleoside triphosphate hydrolases"/>
    <property type="match status" value="1"/>
</dbReference>
<dbReference type="OrthoDB" id="9770982at2"/>
<evidence type="ECO:0000256" key="9">
    <source>
        <dbReference type="NCBIfam" id="TIGR01128"/>
    </source>
</evidence>
<evidence type="ECO:0000256" key="6">
    <source>
        <dbReference type="ARBA" id="ARBA00022932"/>
    </source>
</evidence>
<dbReference type="PATRIC" id="fig|314722.6.peg.694"/>
<comment type="catalytic activity">
    <reaction evidence="8">
        <text>DNA(n) + a 2'-deoxyribonucleoside 5'-triphosphate = DNA(n+1) + diphosphate</text>
        <dbReference type="Rhea" id="RHEA:22508"/>
        <dbReference type="Rhea" id="RHEA-COMP:17339"/>
        <dbReference type="Rhea" id="RHEA-COMP:17340"/>
        <dbReference type="ChEBI" id="CHEBI:33019"/>
        <dbReference type="ChEBI" id="CHEBI:61560"/>
        <dbReference type="ChEBI" id="CHEBI:173112"/>
        <dbReference type="EC" id="2.7.7.7"/>
    </reaction>
</comment>
<dbReference type="NCBIfam" id="TIGR01128">
    <property type="entry name" value="holA"/>
    <property type="match status" value="1"/>
</dbReference>
<keyword evidence="12" id="KW-1185">Reference proteome</keyword>
<keyword evidence="3" id="KW-0808">Transferase</keyword>
<reference evidence="11 12" key="1">
    <citation type="journal article" date="2015" name="Genome Announc.">
        <title>Complete Genome Sequence of Pseudoxanthomonas suwonensis Strain J1, a Cellulose-Degrading Bacterium Isolated from Leaf- and Wood-Enriched Soil.</title>
        <authorList>
            <person name="Hou L."/>
            <person name="Jiang J."/>
            <person name="Xu Z."/>
            <person name="Zhou Y."/>
            <person name="Leung F.C."/>
        </authorList>
    </citation>
    <scope>NUCLEOTIDE SEQUENCE [LARGE SCALE GENOMIC DNA]</scope>
    <source>
        <strain evidence="11 12">J1</strain>
    </source>
</reference>
<evidence type="ECO:0000256" key="1">
    <source>
        <dbReference type="ARBA" id="ARBA00012417"/>
    </source>
</evidence>
<accession>A0A0E3Z200</accession>
<dbReference type="SUPFAM" id="SSF48019">
    <property type="entry name" value="post-AAA+ oligomerization domain-like"/>
    <property type="match status" value="1"/>
</dbReference>
<evidence type="ECO:0000256" key="2">
    <source>
        <dbReference type="ARBA" id="ARBA00017703"/>
    </source>
</evidence>
<evidence type="ECO:0000256" key="3">
    <source>
        <dbReference type="ARBA" id="ARBA00022679"/>
    </source>
</evidence>
<dbReference type="PANTHER" id="PTHR34388">
    <property type="entry name" value="DNA POLYMERASE III SUBUNIT DELTA"/>
    <property type="match status" value="1"/>
</dbReference>
<dbReference type="RefSeq" id="WP_052630379.1">
    <property type="nucleotide sequence ID" value="NZ_CP011144.1"/>
</dbReference>
<comment type="similarity">
    <text evidence="7">Belongs to the DNA polymerase HolA subunit family.</text>
</comment>
<dbReference type="AlphaFoldDB" id="A0A0E3Z200"/>
<dbReference type="GO" id="GO:0009360">
    <property type="term" value="C:DNA polymerase III complex"/>
    <property type="evidence" value="ECO:0007669"/>
    <property type="project" value="UniProtKB-UniRule"/>
</dbReference>
<evidence type="ECO:0000256" key="8">
    <source>
        <dbReference type="ARBA" id="ARBA00049244"/>
    </source>
</evidence>
<dbReference type="GO" id="GO:0003677">
    <property type="term" value="F:DNA binding"/>
    <property type="evidence" value="ECO:0007669"/>
    <property type="project" value="InterPro"/>
</dbReference>
<organism evidence="11 12">
    <name type="scientific">Pseudoxanthomonas suwonensis</name>
    <dbReference type="NCBI Taxonomy" id="314722"/>
    <lineage>
        <taxon>Bacteria</taxon>
        <taxon>Pseudomonadati</taxon>
        <taxon>Pseudomonadota</taxon>
        <taxon>Gammaproteobacteria</taxon>
        <taxon>Lysobacterales</taxon>
        <taxon>Lysobacteraceae</taxon>
        <taxon>Pseudoxanthomonas</taxon>
    </lineage>
</organism>
<name>A0A0E3Z200_9GAMM</name>
<keyword evidence="4" id="KW-0548">Nucleotidyltransferase</keyword>
<dbReference type="GO" id="GO:0003887">
    <property type="term" value="F:DNA-directed DNA polymerase activity"/>
    <property type="evidence" value="ECO:0007669"/>
    <property type="project" value="UniProtKB-UniRule"/>
</dbReference>
<keyword evidence="5" id="KW-0235">DNA replication</keyword>
<protein>
    <recommendedName>
        <fullName evidence="2 9">DNA polymerase III subunit delta</fullName>
        <ecNumber evidence="1 9">2.7.7.7</ecNumber>
    </recommendedName>
</protein>
<dbReference type="CDD" id="cd18138">
    <property type="entry name" value="HLD_clamp_pol_III_delta"/>
    <property type="match status" value="1"/>
</dbReference>
<dbReference type="EMBL" id="CP011144">
    <property type="protein sequence ID" value="AKC85933.1"/>
    <property type="molecule type" value="Genomic_DNA"/>
</dbReference>
<dbReference type="Proteomes" id="UP000033067">
    <property type="component" value="Chromosome"/>
</dbReference>
<evidence type="ECO:0000256" key="4">
    <source>
        <dbReference type="ARBA" id="ARBA00022695"/>
    </source>
</evidence>
<sequence>MELRPDQLAAQAASQPLQPVYLVAGPETLHVLEAADAVRARARAEGAEREVFDGDGRDPDWDALSASFNAPSLFSSRRLIELRLPGGKPGKAGAEVINEFCDNPPGDVTLMIVAGDWSKAHHGKWVDAVSRRGVVSIAWAVKPHELPGWIDRRLRERGLRAAPDAVQGLAERVEGNLLAAAQEIDKLALLAPEGTLDLETMQSLVADAARYDVFRLIESTLSGQPAQVRRMLAGLRAEGEQVAGLMPMVIRELLRAAALARAQARGANPGSSPGQALAAEMKAQGLWEARQAPFKRALQRHAAPLRWNRFAAYASRIDRAAKGRGPGDPWQLLERLLLAIAETPATRLLAGAGR</sequence>
<evidence type="ECO:0000259" key="10">
    <source>
        <dbReference type="Pfam" id="PF06144"/>
    </source>
</evidence>
<dbReference type="InterPro" id="IPR005790">
    <property type="entry name" value="DNA_polIII_delta"/>
</dbReference>
<dbReference type="EC" id="2.7.7.7" evidence="1 9"/>
<dbReference type="GO" id="GO:0006261">
    <property type="term" value="P:DNA-templated DNA replication"/>
    <property type="evidence" value="ECO:0007669"/>
    <property type="project" value="TreeGrafter"/>
</dbReference>
<dbReference type="Pfam" id="PF06144">
    <property type="entry name" value="DNA_pol3_delta"/>
    <property type="match status" value="1"/>
</dbReference>
<dbReference type="Gene3D" id="1.10.8.60">
    <property type="match status" value="1"/>
</dbReference>
<dbReference type="Gene3D" id="3.40.50.300">
    <property type="entry name" value="P-loop containing nucleotide triphosphate hydrolases"/>
    <property type="match status" value="1"/>
</dbReference>
<evidence type="ECO:0000256" key="7">
    <source>
        <dbReference type="ARBA" id="ARBA00034754"/>
    </source>
</evidence>
<dbReference type="InterPro" id="IPR010372">
    <property type="entry name" value="DNA_pol3_delta_N"/>
</dbReference>
<evidence type="ECO:0000256" key="5">
    <source>
        <dbReference type="ARBA" id="ARBA00022705"/>
    </source>
</evidence>
<dbReference type="InterPro" id="IPR008921">
    <property type="entry name" value="DNA_pol3_clamp-load_cplx_C"/>
</dbReference>
<dbReference type="PANTHER" id="PTHR34388:SF1">
    <property type="entry name" value="DNA POLYMERASE III SUBUNIT DELTA"/>
    <property type="match status" value="1"/>
</dbReference>
<keyword evidence="6" id="KW-0239">DNA-directed DNA polymerase</keyword>
<evidence type="ECO:0000313" key="12">
    <source>
        <dbReference type="Proteomes" id="UP000033067"/>
    </source>
</evidence>
<feature type="domain" description="DNA polymerase III delta N-terminal" evidence="10">
    <location>
        <begin position="21"/>
        <end position="129"/>
    </location>
</feature>
<dbReference type="Gene3D" id="1.20.272.10">
    <property type="match status" value="1"/>
</dbReference>
<dbReference type="KEGG" id="psuw:WQ53_03310"/>
<proteinExistence type="inferred from homology"/>
<gene>
    <name evidence="11" type="ORF">WQ53_03310</name>
</gene>
<evidence type="ECO:0000313" key="11">
    <source>
        <dbReference type="EMBL" id="AKC85933.1"/>
    </source>
</evidence>
<dbReference type="InterPro" id="IPR027417">
    <property type="entry name" value="P-loop_NTPase"/>
</dbReference>